<proteinExistence type="predicted"/>
<reference evidence="6" key="1">
    <citation type="submission" date="2021-04" db="EMBL/GenBank/DDBJ databases">
        <title>The genome sequence of Ideonella sp. 4Y11.</title>
        <authorList>
            <person name="Liu Y."/>
        </authorList>
    </citation>
    <scope>NUCLEOTIDE SEQUENCE</scope>
    <source>
        <strain evidence="6">4Y11</strain>
    </source>
</reference>
<feature type="domain" description="HTH araC/xylS-type" evidence="5">
    <location>
        <begin position="250"/>
        <end position="347"/>
    </location>
</feature>
<dbReference type="RefSeq" id="WP_210800655.1">
    <property type="nucleotide sequence ID" value="NZ_JAGQDE010000002.1"/>
</dbReference>
<comment type="caution">
    <text evidence="6">The sequence shown here is derived from an EMBL/GenBank/DDBJ whole genome shotgun (WGS) entry which is preliminary data.</text>
</comment>
<dbReference type="PRINTS" id="PR00032">
    <property type="entry name" value="HTHARAC"/>
</dbReference>
<keyword evidence="7" id="KW-1185">Reference proteome</keyword>
<dbReference type="Proteomes" id="UP000678374">
    <property type="component" value="Unassembled WGS sequence"/>
</dbReference>
<evidence type="ECO:0000256" key="2">
    <source>
        <dbReference type="ARBA" id="ARBA00023125"/>
    </source>
</evidence>
<dbReference type="InterPro" id="IPR009057">
    <property type="entry name" value="Homeodomain-like_sf"/>
</dbReference>
<dbReference type="PROSITE" id="PS01124">
    <property type="entry name" value="HTH_ARAC_FAMILY_2"/>
    <property type="match status" value="1"/>
</dbReference>
<dbReference type="Pfam" id="PF12625">
    <property type="entry name" value="Arabinose_bd"/>
    <property type="match status" value="1"/>
</dbReference>
<evidence type="ECO:0000256" key="4">
    <source>
        <dbReference type="SAM" id="MobiDB-lite"/>
    </source>
</evidence>
<dbReference type="InterPro" id="IPR018060">
    <property type="entry name" value="HTH_AraC"/>
</dbReference>
<accession>A0A940YDI2</accession>
<dbReference type="Gene3D" id="1.10.10.60">
    <property type="entry name" value="Homeodomain-like"/>
    <property type="match status" value="1"/>
</dbReference>
<evidence type="ECO:0000259" key="5">
    <source>
        <dbReference type="PROSITE" id="PS01124"/>
    </source>
</evidence>
<keyword evidence="2" id="KW-0238">DNA-binding</keyword>
<dbReference type="SUPFAM" id="SSF46689">
    <property type="entry name" value="Homeodomain-like"/>
    <property type="match status" value="1"/>
</dbReference>
<sequence length="377" mass="41263">MPMTGSRVQPGFAASAVPARYLWLLADHLVSLGHAVEQPLVAAGLSVAQLSHPAARIDRQQLSKALQQLAAATGRTDLGFELGMQLNLGLADELGQLFLSAPTHAAGLAYASRYLPLMTPSYRLHIERTAEGLHATAEPTRPLPYDVAVMGLEVVLAATYRFAVFISQSSSFPVTVSVSWPAPPHAHRYRELKGVQLRFGRGDRPRLHLLIPTELAERPLPMANHLAARDLEEACERRLRQLSQGQSWTEWVITMLRDVEDRFPTQAELAAQMGISPRTLARALLAEGREYRELAQDLRHAQARQLLRGTALSLAEIAHRLGYSDAANFSRAFRRVEALSPGQFRSAAKAAAAHSSALLRPRGGKMPRTTGDSHEPG</sequence>
<name>A0A940YDI2_9BURK</name>
<dbReference type="AlphaFoldDB" id="A0A940YDI2"/>
<dbReference type="InterPro" id="IPR032687">
    <property type="entry name" value="AraC-type_N"/>
</dbReference>
<evidence type="ECO:0000256" key="1">
    <source>
        <dbReference type="ARBA" id="ARBA00023015"/>
    </source>
</evidence>
<organism evidence="6 7">
    <name type="scientific">Ideonella aquatica</name>
    <dbReference type="NCBI Taxonomy" id="2824119"/>
    <lineage>
        <taxon>Bacteria</taxon>
        <taxon>Pseudomonadati</taxon>
        <taxon>Pseudomonadota</taxon>
        <taxon>Betaproteobacteria</taxon>
        <taxon>Burkholderiales</taxon>
        <taxon>Sphaerotilaceae</taxon>
        <taxon>Ideonella</taxon>
    </lineage>
</organism>
<dbReference type="EMBL" id="JAGQDE010000002">
    <property type="protein sequence ID" value="MBQ0958160.1"/>
    <property type="molecule type" value="Genomic_DNA"/>
</dbReference>
<dbReference type="GO" id="GO:0003700">
    <property type="term" value="F:DNA-binding transcription factor activity"/>
    <property type="evidence" value="ECO:0007669"/>
    <property type="project" value="InterPro"/>
</dbReference>
<keyword evidence="3" id="KW-0804">Transcription</keyword>
<dbReference type="Pfam" id="PF12833">
    <property type="entry name" value="HTH_18"/>
    <property type="match status" value="1"/>
</dbReference>
<evidence type="ECO:0000313" key="7">
    <source>
        <dbReference type="Proteomes" id="UP000678374"/>
    </source>
</evidence>
<feature type="region of interest" description="Disordered" evidence="4">
    <location>
        <begin position="355"/>
        <end position="377"/>
    </location>
</feature>
<gene>
    <name evidence="6" type="ORF">KAK06_04255</name>
</gene>
<evidence type="ECO:0000256" key="3">
    <source>
        <dbReference type="ARBA" id="ARBA00023163"/>
    </source>
</evidence>
<dbReference type="SMART" id="SM00342">
    <property type="entry name" value="HTH_ARAC"/>
    <property type="match status" value="1"/>
</dbReference>
<dbReference type="GO" id="GO:0000976">
    <property type="term" value="F:transcription cis-regulatory region binding"/>
    <property type="evidence" value="ECO:0007669"/>
    <property type="project" value="TreeGrafter"/>
</dbReference>
<dbReference type="GO" id="GO:0005829">
    <property type="term" value="C:cytosol"/>
    <property type="evidence" value="ECO:0007669"/>
    <property type="project" value="TreeGrafter"/>
</dbReference>
<dbReference type="InterPro" id="IPR020449">
    <property type="entry name" value="Tscrpt_reg_AraC-type_HTH"/>
</dbReference>
<protein>
    <submittedName>
        <fullName evidence="6">AraC family transcriptional regulator ligand-binding domain-containing protein</fullName>
    </submittedName>
</protein>
<dbReference type="PANTHER" id="PTHR47894">
    <property type="entry name" value="HTH-TYPE TRANSCRIPTIONAL REGULATOR GADX"/>
    <property type="match status" value="1"/>
</dbReference>
<keyword evidence="1" id="KW-0805">Transcription regulation</keyword>
<dbReference type="PANTHER" id="PTHR47894:SF1">
    <property type="entry name" value="HTH-TYPE TRANSCRIPTIONAL REGULATOR VQSM"/>
    <property type="match status" value="1"/>
</dbReference>
<evidence type="ECO:0000313" key="6">
    <source>
        <dbReference type="EMBL" id="MBQ0958160.1"/>
    </source>
</evidence>